<dbReference type="Gene3D" id="3.40.190.290">
    <property type="match status" value="1"/>
</dbReference>
<dbReference type="Gene3D" id="1.10.10.10">
    <property type="entry name" value="Winged helix-like DNA-binding domain superfamily/Winged helix DNA-binding domain"/>
    <property type="match status" value="1"/>
</dbReference>
<dbReference type="SUPFAM" id="SSF53850">
    <property type="entry name" value="Periplasmic binding protein-like II"/>
    <property type="match status" value="1"/>
</dbReference>
<dbReference type="Pfam" id="PF00126">
    <property type="entry name" value="HTH_1"/>
    <property type="match status" value="1"/>
</dbReference>
<evidence type="ECO:0000256" key="2">
    <source>
        <dbReference type="ARBA" id="ARBA00023015"/>
    </source>
</evidence>
<accession>A0A512N2X6</accession>
<dbReference type="PROSITE" id="PS50931">
    <property type="entry name" value="HTH_LYSR"/>
    <property type="match status" value="1"/>
</dbReference>
<feature type="domain" description="HTH lysR-type" evidence="5">
    <location>
        <begin position="1"/>
        <end position="58"/>
    </location>
</feature>
<dbReference type="Proteomes" id="UP000321058">
    <property type="component" value="Unassembled WGS sequence"/>
</dbReference>
<sequence>MDARALRYFQAVVEFGSYSRASEFLRISQPAVSRQVDRLEQELGKRLLVRNGLGATPTDAGRLLFERSQPILRQLEEAAAEIKSSASGSTGTIAIAIPPGVGHFLLPPLVERYRKSFPNTSLKIISGYSGYIHEALVRGHADVVCLHAPLPQKGFRIVPLLEEEVFLVGRRGMLPTRRAYVTIAELLDLPLILPSRSHASRRILEERAFAINATVNAIMEVDDTSLIRTLLRQGLGFSVLSQGAFENAIDRKELEARPIRPRMSWPLAMMTASGRPRSESLDALMVTIRSTVRDLIAAGRWPAKHLDK</sequence>
<evidence type="ECO:0000256" key="4">
    <source>
        <dbReference type="ARBA" id="ARBA00023163"/>
    </source>
</evidence>
<dbReference type="InterPro" id="IPR005119">
    <property type="entry name" value="LysR_subst-bd"/>
</dbReference>
<dbReference type="InterPro" id="IPR036388">
    <property type="entry name" value="WH-like_DNA-bd_sf"/>
</dbReference>
<dbReference type="AlphaFoldDB" id="A0A512N2X6"/>
<dbReference type="InterPro" id="IPR036390">
    <property type="entry name" value="WH_DNA-bd_sf"/>
</dbReference>
<dbReference type="OrthoDB" id="8479357at2"/>
<keyword evidence="4" id="KW-0804">Transcription</keyword>
<organism evidence="6 7">
    <name type="scientific">Reyranella soli</name>
    <dbReference type="NCBI Taxonomy" id="1230389"/>
    <lineage>
        <taxon>Bacteria</taxon>
        <taxon>Pseudomonadati</taxon>
        <taxon>Pseudomonadota</taxon>
        <taxon>Alphaproteobacteria</taxon>
        <taxon>Hyphomicrobiales</taxon>
        <taxon>Reyranellaceae</taxon>
        <taxon>Reyranella</taxon>
    </lineage>
</organism>
<dbReference type="InterPro" id="IPR000847">
    <property type="entry name" value="LysR_HTH_N"/>
</dbReference>
<comment type="caution">
    <text evidence="6">The sequence shown here is derived from an EMBL/GenBank/DDBJ whole genome shotgun (WGS) entry which is preliminary data.</text>
</comment>
<comment type="similarity">
    <text evidence="1">Belongs to the LysR transcriptional regulatory family.</text>
</comment>
<dbReference type="RefSeq" id="WP_147145882.1">
    <property type="nucleotide sequence ID" value="NZ_BKAJ01000008.1"/>
</dbReference>
<evidence type="ECO:0000259" key="5">
    <source>
        <dbReference type="PROSITE" id="PS50931"/>
    </source>
</evidence>
<gene>
    <name evidence="6" type="ORF">RSO01_05050</name>
</gene>
<dbReference type="PANTHER" id="PTHR30419">
    <property type="entry name" value="HTH-TYPE TRANSCRIPTIONAL REGULATOR YBHD"/>
    <property type="match status" value="1"/>
</dbReference>
<keyword evidence="3" id="KW-0238">DNA-binding</keyword>
<name>A0A512N2X6_9HYPH</name>
<evidence type="ECO:0000256" key="1">
    <source>
        <dbReference type="ARBA" id="ARBA00009437"/>
    </source>
</evidence>
<dbReference type="GO" id="GO:0003700">
    <property type="term" value="F:DNA-binding transcription factor activity"/>
    <property type="evidence" value="ECO:0007669"/>
    <property type="project" value="InterPro"/>
</dbReference>
<evidence type="ECO:0000313" key="7">
    <source>
        <dbReference type="Proteomes" id="UP000321058"/>
    </source>
</evidence>
<dbReference type="InterPro" id="IPR050950">
    <property type="entry name" value="HTH-type_LysR_regulators"/>
</dbReference>
<dbReference type="GO" id="GO:0005829">
    <property type="term" value="C:cytosol"/>
    <property type="evidence" value="ECO:0007669"/>
    <property type="project" value="TreeGrafter"/>
</dbReference>
<dbReference type="FunFam" id="1.10.10.10:FF:000001">
    <property type="entry name" value="LysR family transcriptional regulator"/>
    <property type="match status" value="1"/>
</dbReference>
<evidence type="ECO:0000313" key="6">
    <source>
        <dbReference type="EMBL" id="GEP53339.1"/>
    </source>
</evidence>
<dbReference type="SUPFAM" id="SSF46785">
    <property type="entry name" value="Winged helix' DNA-binding domain"/>
    <property type="match status" value="1"/>
</dbReference>
<dbReference type="GO" id="GO:0003677">
    <property type="term" value="F:DNA binding"/>
    <property type="evidence" value="ECO:0007669"/>
    <property type="project" value="UniProtKB-KW"/>
</dbReference>
<dbReference type="PRINTS" id="PR00039">
    <property type="entry name" value="HTHLYSR"/>
</dbReference>
<keyword evidence="7" id="KW-1185">Reference proteome</keyword>
<dbReference type="Pfam" id="PF03466">
    <property type="entry name" value="LysR_substrate"/>
    <property type="match status" value="1"/>
</dbReference>
<proteinExistence type="inferred from homology"/>
<reference evidence="6 7" key="1">
    <citation type="submission" date="2019-07" db="EMBL/GenBank/DDBJ databases">
        <title>Whole genome shotgun sequence of Reyranella soli NBRC 108950.</title>
        <authorList>
            <person name="Hosoyama A."/>
            <person name="Uohara A."/>
            <person name="Ohji S."/>
            <person name="Ichikawa N."/>
        </authorList>
    </citation>
    <scope>NUCLEOTIDE SEQUENCE [LARGE SCALE GENOMIC DNA]</scope>
    <source>
        <strain evidence="6 7">NBRC 108950</strain>
    </source>
</reference>
<protein>
    <submittedName>
        <fullName evidence="6">Transcriptional regulator</fullName>
    </submittedName>
</protein>
<keyword evidence="2" id="KW-0805">Transcription regulation</keyword>
<evidence type="ECO:0000256" key="3">
    <source>
        <dbReference type="ARBA" id="ARBA00023125"/>
    </source>
</evidence>
<dbReference type="EMBL" id="BKAJ01000008">
    <property type="protein sequence ID" value="GEP53339.1"/>
    <property type="molecule type" value="Genomic_DNA"/>
</dbReference>